<feature type="transmembrane region" description="Helical" evidence="12">
    <location>
        <begin position="69"/>
        <end position="102"/>
    </location>
</feature>
<dbReference type="Pfam" id="PF13246">
    <property type="entry name" value="Cation_ATPase"/>
    <property type="match status" value="1"/>
</dbReference>
<comment type="similarity">
    <text evidence="2">Belongs to the cation transport ATPase (P-type) (TC 3.A.3) family. Type IIA subfamily.</text>
</comment>
<evidence type="ECO:0000313" key="15">
    <source>
        <dbReference type="Proteomes" id="UP000230732"/>
    </source>
</evidence>
<dbReference type="Gene3D" id="2.70.150.10">
    <property type="entry name" value="Calcium-transporting ATPase, cytoplasmic transduction domain A"/>
    <property type="match status" value="1"/>
</dbReference>
<name>A0A2M7Q5G0_9BACT</name>
<feature type="transmembrane region" description="Helical" evidence="12">
    <location>
        <begin position="278"/>
        <end position="307"/>
    </location>
</feature>
<sequence>MNATKENNIRPVWHTKTFEEIFTILETDGEGLDYSEVERRIEKYGKNKLPEVAPDSILRIFLRQFESPLIYVLIAAAGVVLLLGEGLDAVVIFAVLLINAIIGSIQEGRAQNTIASLRKFIETKATVLRDGREVIIPDNELVPGDIIVVQEGERVPADARLITIRNLRVSEAALTGESVPVRKTTDTPTWDEIAVSDRRNMIYRGTHITTGTGRAIIVGTGLNTEIGTIAKEIVSINNDVPLKIEIGRLARLIVIITALISISLFTIGIVAGKGVIEMLLTVVTLSVSVVPEGLPIVLTFVLATGVWRMSKQNALVKRMQAVEALGQIDILAVDKTGTLTRNEIIVQKIYTNNKFFKVGGVGYEPHGEIILDGAEVEVANHPELLLLGKMSSLCASARVLFNNETNQWNISGDPTEAAMLVLSQKLGFHKDVFENEFPIISEMPFDYNLKYHAVLNREGDINVLSLSGAPEIILDFCNTIIINGDTITINETMRSEIELVLMGMSKDGLRVIALATLKGVSDLPSITTPPHATFVGFLGMHDALRSEVPSIVMRARDAGVRTVMITGDHRVTAQAVASEAGIFSEGDKILTGRDIDTMSDEELTNTIQSVSVFARVTPEHKIKIIRAYKSAGNIIAMTGDGVNDAPSLSAADLGVSMGVVGTEVAKSASDIVLLDDNLESIISAIEEGRSIYRTIKRVILYLFSTATGEVLTISGALLLGYMVPILPAQIIWLNFVTDGFLDVSLAMEPKEKGLLLEKHSKESRRLVDRLMYTRIIIMASVMAVGTLYLFGDYSYGEPAKSWTISLTLLAVFQWFNALNCRSHKLSIFQMNPFSNLYLLGALVIVVLLQMFALYTSVGQKLLHTVPLSLTEWGMIFVIASFIIVVEEIRKFIHRIKDSKKASVVLQ</sequence>
<organism evidence="14 15">
    <name type="scientific">Candidatus Yonathbacteria bacterium CG_4_10_14_0_8_um_filter_43_17</name>
    <dbReference type="NCBI Taxonomy" id="1975099"/>
    <lineage>
        <taxon>Bacteria</taxon>
        <taxon>Candidatus Yonathiibacteriota</taxon>
    </lineage>
</organism>
<dbReference type="Pfam" id="PF00690">
    <property type="entry name" value="Cation_ATPase_N"/>
    <property type="match status" value="1"/>
</dbReference>
<dbReference type="InterPro" id="IPR023214">
    <property type="entry name" value="HAD_sf"/>
</dbReference>
<dbReference type="AlphaFoldDB" id="A0A2M7Q5G0"/>
<evidence type="ECO:0000256" key="1">
    <source>
        <dbReference type="ARBA" id="ARBA00004651"/>
    </source>
</evidence>
<evidence type="ECO:0000313" key="14">
    <source>
        <dbReference type="EMBL" id="PIY58300.1"/>
    </source>
</evidence>
<dbReference type="EMBL" id="PFKX01000043">
    <property type="protein sequence ID" value="PIY58300.1"/>
    <property type="molecule type" value="Genomic_DNA"/>
</dbReference>
<keyword evidence="10 12" id="KW-1133">Transmembrane helix</keyword>
<feature type="transmembrane region" description="Helical" evidence="12">
    <location>
        <begin position="729"/>
        <end position="749"/>
    </location>
</feature>
<evidence type="ECO:0000256" key="7">
    <source>
        <dbReference type="ARBA" id="ARBA00022840"/>
    </source>
</evidence>
<accession>A0A2M7Q5G0</accession>
<dbReference type="Gene3D" id="1.20.1110.10">
    <property type="entry name" value="Calcium-transporting ATPase, transmembrane domain"/>
    <property type="match status" value="1"/>
</dbReference>
<dbReference type="InterPro" id="IPR006068">
    <property type="entry name" value="ATPase_P-typ_cation-transptr_C"/>
</dbReference>
<keyword evidence="5 12" id="KW-0812">Transmembrane</keyword>
<proteinExistence type="inferred from homology"/>
<evidence type="ECO:0000259" key="13">
    <source>
        <dbReference type="SMART" id="SM00831"/>
    </source>
</evidence>
<dbReference type="SFLD" id="SFLDS00003">
    <property type="entry name" value="Haloacid_Dehalogenase"/>
    <property type="match status" value="1"/>
</dbReference>
<evidence type="ECO:0000256" key="11">
    <source>
        <dbReference type="ARBA" id="ARBA00023136"/>
    </source>
</evidence>
<dbReference type="Pfam" id="PF00689">
    <property type="entry name" value="Cation_ATPase_C"/>
    <property type="match status" value="1"/>
</dbReference>
<dbReference type="InterPro" id="IPR059000">
    <property type="entry name" value="ATPase_P-type_domA"/>
</dbReference>
<feature type="transmembrane region" description="Helical" evidence="12">
    <location>
        <begin position="698"/>
        <end position="723"/>
    </location>
</feature>
<dbReference type="PROSITE" id="PS00154">
    <property type="entry name" value="ATPASE_E1_E2"/>
    <property type="match status" value="1"/>
</dbReference>
<dbReference type="GO" id="GO:0005886">
    <property type="term" value="C:plasma membrane"/>
    <property type="evidence" value="ECO:0007669"/>
    <property type="project" value="UniProtKB-SubCell"/>
</dbReference>
<keyword evidence="8" id="KW-0460">Magnesium</keyword>
<feature type="transmembrane region" description="Helical" evidence="12">
    <location>
        <begin position="770"/>
        <end position="790"/>
    </location>
</feature>
<comment type="subcellular location">
    <subcellularLocation>
        <location evidence="1">Cell membrane</location>
        <topology evidence="1">Multi-pass membrane protein</topology>
    </subcellularLocation>
</comment>
<dbReference type="PRINTS" id="PR00119">
    <property type="entry name" value="CATATPASE"/>
</dbReference>
<dbReference type="InterPro" id="IPR036412">
    <property type="entry name" value="HAD-like_sf"/>
</dbReference>
<dbReference type="Proteomes" id="UP000230732">
    <property type="component" value="Unassembled WGS sequence"/>
</dbReference>
<dbReference type="GO" id="GO:0016887">
    <property type="term" value="F:ATP hydrolysis activity"/>
    <property type="evidence" value="ECO:0007669"/>
    <property type="project" value="InterPro"/>
</dbReference>
<protein>
    <recommendedName>
        <fullName evidence="13">Cation-transporting P-type ATPase N-terminal domain-containing protein</fullName>
    </recommendedName>
</protein>
<keyword evidence="3" id="KW-1003">Cell membrane</keyword>
<keyword evidence="7" id="KW-0067">ATP-binding</keyword>
<dbReference type="SUPFAM" id="SSF56784">
    <property type="entry name" value="HAD-like"/>
    <property type="match status" value="1"/>
</dbReference>
<dbReference type="FunFam" id="2.70.150.10:FF:000160">
    <property type="entry name" value="Sarcoplasmic/endoplasmic reticulum calcium ATPase 1"/>
    <property type="match status" value="1"/>
</dbReference>
<dbReference type="Gene3D" id="3.40.1110.10">
    <property type="entry name" value="Calcium-transporting ATPase, cytoplasmic domain N"/>
    <property type="match status" value="1"/>
</dbReference>
<evidence type="ECO:0000256" key="4">
    <source>
        <dbReference type="ARBA" id="ARBA00022553"/>
    </source>
</evidence>
<evidence type="ECO:0000256" key="2">
    <source>
        <dbReference type="ARBA" id="ARBA00005675"/>
    </source>
</evidence>
<feature type="domain" description="Cation-transporting P-type ATPase N-terminal" evidence="13">
    <location>
        <begin position="12"/>
        <end position="85"/>
    </location>
</feature>
<dbReference type="PANTHER" id="PTHR43294">
    <property type="entry name" value="SODIUM/POTASSIUM-TRANSPORTING ATPASE SUBUNIT ALPHA"/>
    <property type="match status" value="1"/>
</dbReference>
<dbReference type="SFLD" id="SFLDG00002">
    <property type="entry name" value="C1.7:_P-type_atpase_like"/>
    <property type="match status" value="1"/>
</dbReference>
<keyword evidence="11 12" id="KW-0472">Membrane</keyword>
<dbReference type="SMART" id="SM00831">
    <property type="entry name" value="Cation_ATPase_N"/>
    <property type="match status" value="1"/>
</dbReference>
<feature type="transmembrane region" description="Helical" evidence="12">
    <location>
        <begin position="832"/>
        <end position="852"/>
    </location>
</feature>
<dbReference type="InterPro" id="IPR023299">
    <property type="entry name" value="ATPase_P-typ_cyto_dom_N"/>
</dbReference>
<feature type="transmembrane region" description="Helical" evidence="12">
    <location>
        <begin position="872"/>
        <end position="892"/>
    </location>
</feature>
<dbReference type="InterPro" id="IPR023298">
    <property type="entry name" value="ATPase_P-typ_TM_dom_sf"/>
</dbReference>
<evidence type="ECO:0000256" key="10">
    <source>
        <dbReference type="ARBA" id="ARBA00022989"/>
    </source>
</evidence>
<keyword evidence="6" id="KW-0547">Nucleotide-binding</keyword>
<dbReference type="PANTHER" id="PTHR43294:SF21">
    <property type="entry name" value="CATION TRANSPORTING ATPASE"/>
    <property type="match status" value="1"/>
</dbReference>
<keyword evidence="4" id="KW-0597">Phosphoprotein</keyword>
<evidence type="ECO:0000256" key="12">
    <source>
        <dbReference type="SAM" id="Phobius"/>
    </source>
</evidence>
<feature type="transmembrane region" description="Helical" evidence="12">
    <location>
        <begin position="802"/>
        <end position="820"/>
    </location>
</feature>
<dbReference type="PRINTS" id="PR00120">
    <property type="entry name" value="HATPASE"/>
</dbReference>
<dbReference type="InterPro" id="IPR008250">
    <property type="entry name" value="ATPase_P-typ_transduc_dom_A_sf"/>
</dbReference>
<reference evidence="15" key="1">
    <citation type="submission" date="2017-09" db="EMBL/GenBank/DDBJ databases">
        <title>Depth-based differentiation of microbial function through sediment-hosted aquifers and enrichment of novel symbionts in the deep terrestrial subsurface.</title>
        <authorList>
            <person name="Probst A.J."/>
            <person name="Ladd B."/>
            <person name="Jarett J.K."/>
            <person name="Geller-Mcgrath D.E."/>
            <person name="Sieber C.M.K."/>
            <person name="Emerson J.B."/>
            <person name="Anantharaman K."/>
            <person name="Thomas B.C."/>
            <person name="Malmstrom R."/>
            <person name="Stieglmeier M."/>
            <person name="Klingl A."/>
            <person name="Woyke T."/>
            <person name="Ryan C.M."/>
            <person name="Banfield J.F."/>
        </authorList>
    </citation>
    <scope>NUCLEOTIDE SEQUENCE [LARGE SCALE GENOMIC DNA]</scope>
</reference>
<keyword evidence="9" id="KW-1278">Translocase</keyword>
<evidence type="ECO:0000256" key="3">
    <source>
        <dbReference type="ARBA" id="ARBA00022475"/>
    </source>
</evidence>
<evidence type="ECO:0000256" key="6">
    <source>
        <dbReference type="ARBA" id="ARBA00022741"/>
    </source>
</evidence>
<evidence type="ECO:0000256" key="9">
    <source>
        <dbReference type="ARBA" id="ARBA00022967"/>
    </source>
</evidence>
<feature type="transmembrane region" description="Helical" evidence="12">
    <location>
        <begin position="252"/>
        <end position="272"/>
    </location>
</feature>
<evidence type="ECO:0000256" key="5">
    <source>
        <dbReference type="ARBA" id="ARBA00022692"/>
    </source>
</evidence>
<dbReference type="Gene3D" id="3.40.50.1000">
    <property type="entry name" value="HAD superfamily/HAD-like"/>
    <property type="match status" value="1"/>
</dbReference>
<dbReference type="InterPro" id="IPR018303">
    <property type="entry name" value="ATPase_P-typ_P_site"/>
</dbReference>
<dbReference type="InterPro" id="IPR044492">
    <property type="entry name" value="P_typ_ATPase_HD_dom"/>
</dbReference>
<comment type="caution">
    <text evidence="14">The sequence shown here is derived from an EMBL/GenBank/DDBJ whole genome shotgun (WGS) entry which is preliminary data.</text>
</comment>
<dbReference type="InterPro" id="IPR004014">
    <property type="entry name" value="ATPase_P-typ_cation-transptr_N"/>
</dbReference>
<dbReference type="InterPro" id="IPR050510">
    <property type="entry name" value="Cation_transp_ATPase_P-type"/>
</dbReference>
<dbReference type="GO" id="GO:0005524">
    <property type="term" value="F:ATP binding"/>
    <property type="evidence" value="ECO:0007669"/>
    <property type="project" value="UniProtKB-KW"/>
</dbReference>
<dbReference type="SUPFAM" id="SSF81660">
    <property type="entry name" value="Metal cation-transporting ATPase, ATP-binding domain N"/>
    <property type="match status" value="1"/>
</dbReference>
<dbReference type="NCBIfam" id="TIGR01494">
    <property type="entry name" value="ATPase_P-type"/>
    <property type="match status" value="3"/>
</dbReference>
<dbReference type="SFLD" id="SFLDF00027">
    <property type="entry name" value="p-type_atpase"/>
    <property type="match status" value="1"/>
</dbReference>
<evidence type="ECO:0000256" key="8">
    <source>
        <dbReference type="ARBA" id="ARBA00022842"/>
    </source>
</evidence>
<dbReference type="InterPro" id="IPR001757">
    <property type="entry name" value="P_typ_ATPase"/>
</dbReference>
<dbReference type="SUPFAM" id="SSF81665">
    <property type="entry name" value="Calcium ATPase, transmembrane domain M"/>
    <property type="match status" value="1"/>
</dbReference>
<dbReference type="Pfam" id="PF00122">
    <property type="entry name" value="E1-E2_ATPase"/>
    <property type="match status" value="1"/>
</dbReference>
<gene>
    <name evidence="14" type="ORF">COY98_02680</name>
</gene>
<dbReference type="SUPFAM" id="SSF81653">
    <property type="entry name" value="Calcium ATPase, transduction domain A"/>
    <property type="match status" value="1"/>
</dbReference>